<dbReference type="Proteomes" id="UP000011991">
    <property type="component" value="Unassembled WGS sequence"/>
</dbReference>
<dbReference type="InterPro" id="IPR029052">
    <property type="entry name" value="Metallo-depent_PP-like"/>
</dbReference>
<evidence type="ECO:0000256" key="4">
    <source>
        <dbReference type="ARBA" id="ARBA00025742"/>
    </source>
</evidence>
<dbReference type="PANTHER" id="PTHR42988:SF2">
    <property type="entry name" value="CYCLIC NUCLEOTIDE PHOSPHODIESTERASE CBUA0032-RELATED"/>
    <property type="match status" value="1"/>
</dbReference>
<evidence type="ECO:0000256" key="1">
    <source>
        <dbReference type="ARBA" id="ARBA00022723"/>
    </source>
</evidence>
<dbReference type="OrthoDB" id="9811542at2"/>
<proteinExistence type="inferred from homology"/>
<dbReference type="EMBL" id="ANOG01001023">
    <property type="protein sequence ID" value="EMI15908.1"/>
    <property type="molecule type" value="Genomic_DNA"/>
</dbReference>
<comment type="similarity">
    <text evidence="4">Belongs to the cyclic nucleotide phosphodiesterase class-III family.</text>
</comment>
<gene>
    <name evidence="6" type="ORF">RMSM_07168</name>
</gene>
<dbReference type="CDD" id="cd07400">
    <property type="entry name" value="MPP_1"/>
    <property type="match status" value="1"/>
</dbReference>
<keyword evidence="2" id="KW-0378">Hydrolase</keyword>
<dbReference type="Gene3D" id="3.60.21.10">
    <property type="match status" value="1"/>
</dbReference>
<evidence type="ECO:0000313" key="6">
    <source>
        <dbReference type="EMBL" id="EMI15908.1"/>
    </source>
</evidence>
<evidence type="ECO:0000259" key="5">
    <source>
        <dbReference type="Pfam" id="PF00149"/>
    </source>
</evidence>
<name>M5R8U1_9BACT</name>
<dbReference type="PATRIC" id="fig|1265738.3.peg.7146"/>
<dbReference type="InterPro" id="IPR050884">
    <property type="entry name" value="CNP_phosphodiesterase-III"/>
</dbReference>
<keyword evidence="1" id="KW-0479">Metal-binding</keyword>
<evidence type="ECO:0000313" key="7">
    <source>
        <dbReference type="Proteomes" id="UP000011991"/>
    </source>
</evidence>
<accession>M5R8U1</accession>
<protein>
    <submittedName>
        <fullName evidence="6">Metallophosphoesterase</fullName>
    </submittedName>
</protein>
<evidence type="ECO:0000256" key="2">
    <source>
        <dbReference type="ARBA" id="ARBA00022801"/>
    </source>
</evidence>
<dbReference type="Pfam" id="PF00149">
    <property type="entry name" value="Metallophos"/>
    <property type="match status" value="1"/>
</dbReference>
<keyword evidence="3" id="KW-0408">Iron</keyword>
<keyword evidence="7" id="KW-1185">Reference proteome</keyword>
<dbReference type="InterPro" id="IPR004843">
    <property type="entry name" value="Calcineurin-like_PHP"/>
</dbReference>
<dbReference type="GO" id="GO:0016787">
    <property type="term" value="F:hydrolase activity"/>
    <property type="evidence" value="ECO:0007669"/>
    <property type="project" value="UniProtKB-KW"/>
</dbReference>
<reference evidence="6 7" key="1">
    <citation type="journal article" date="2013" name="Mar. Genomics">
        <title>Expression of sulfatases in Rhodopirellula baltica and the diversity of sulfatases in the genus Rhodopirellula.</title>
        <authorList>
            <person name="Wegner C.E."/>
            <person name="Richter-Heitmann T."/>
            <person name="Klindworth A."/>
            <person name="Klockow C."/>
            <person name="Richter M."/>
            <person name="Achstetter T."/>
            <person name="Glockner F.O."/>
            <person name="Harder J."/>
        </authorList>
    </citation>
    <scope>NUCLEOTIDE SEQUENCE [LARGE SCALE GENOMIC DNA]</scope>
    <source>
        <strain evidence="6 7">SM1</strain>
    </source>
</reference>
<dbReference type="GO" id="GO:0046872">
    <property type="term" value="F:metal ion binding"/>
    <property type="evidence" value="ECO:0007669"/>
    <property type="project" value="UniProtKB-KW"/>
</dbReference>
<evidence type="ECO:0000256" key="3">
    <source>
        <dbReference type="ARBA" id="ARBA00023004"/>
    </source>
</evidence>
<dbReference type="AlphaFoldDB" id="M5R8U1"/>
<dbReference type="RefSeq" id="WP_008708060.1">
    <property type="nucleotide sequence ID" value="NZ_ANOG01001023.1"/>
</dbReference>
<dbReference type="SUPFAM" id="SSF56300">
    <property type="entry name" value="Metallo-dependent phosphatases"/>
    <property type="match status" value="1"/>
</dbReference>
<sequence length="277" mass="31057">MKILHISDLHFGPPYLPRVGQALIELAPKLDADAIVVSGDLTQRAKREQFVAAREFLDQLPKCPMLVIPGNHDVPLYRVKERLTDPLGLYREIITDDLAPVLKLDEAIIVGLDSTSPRRAISNGRIVPSQLEHSGQVFRSASPDLCKILVAHHHFAPAPDNLRDNAMPKAKRAINQFVDQGVELILGGHLHRAYIGNSLDFYSGNHRDRGIVIVQCGTTTSRRGRGREREKNSFNLIEIAPETLTITHHMFFDEHGDFDALSRHQFPRHGRVFKSLG</sequence>
<dbReference type="PANTHER" id="PTHR42988">
    <property type="entry name" value="PHOSPHOHYDROLASE"/>
    <property type="match status" value="1"/>
</dbReference>
<comment type="caution">
    <text evidence="6">The sequence shown here is derived from an EMBL/GenBank/DDBJ whole genome shotgun (WGS) entry which is preliminary data.</text>
</comment>
<organism evidence="6 7">
    <name type="scientific">Rhodopirellula maiorica SM1</name>
    <dbReference type="NCBI Taxonomy" id="1265738"/>
    <lineage>
        <taxon>Bacteria</taxon>
        <taxon>Pseudomonadati</taxon>
        <taxon>Planctomycetota</taxon>
        <taxon>Planctomycetia</taxon>
        <taxon>Pirellulales</taxon>
        <taxon>Pirellulaceae</taxon>
        <taxon>Novipirellula</taxon>
    </lineage>
</organism>
<feature type="domain" description="Calcineurin-like phosphoesterase" evidence="5">
    <location>
        <begin position="1"/>
        <end position="192"/>
    </location>
</feature>